<feature type="region of interest" description="Disordered" evidence="1">
    <location>
        <begin position="45"/>
        <end position="71"/>
    </location>
</feature>
<dbReference type="VEuPathDB" id="MicrosporidiaDB:CWI37_0097p0010"/>
<gene>
    <name evidence="2" type="ORF">CWI37_0097p0010</name>
</gene>
<dbReference type="AlphaFoldDB" id="A0A4Q9LAB0"/>
<comment type="caution">
    <text evidence="2">The sequence shown here is derived from an EMBL/GenBank/DDBJ whole genome shotgun (WGS) entry which is preliminary data.</text>
</comment>
<evidence type="ECO:0000313" key="2">
    <source>
        <dbReference type="EMBL" id="TBU04709.1"/>
    </source>
</evidence>
<sequence length="71" mass="8500">MFYSIDEAEILEPYAEKRRDRALLNRMLSNNIKTKNNASLYMKEEPKYPKMKNPYRRGKDGGKEVKKNLKF</sequence>
<feature type="compositionally biased region" description="Basic and acidic residues" evidence="1">
    <location>
        <begin position="57"/>
        <end position="71"/>
    </location>
</feature>
<name>A0A4Q9LAB0_9MICR</name>
<reference evidence="2 3" key="1">
    <citation type="submission" date="2017-12" db="EMBL/GenBank/DDBJ databases">
        <authorList>
            <person name="Pombert J.-F."/>
            <person name="Haag K.L."/>
            <person name="Ebert D."/>
        </authorList>
    </citation>
    <scope>NUCLEOTIDE SEQUENCE [LARGE SCALE GENOMIC DNA]</scope>
    <source>
        <strain evidence="2">FI-OER-3-3</strain>
    </source>
</reference>
<protein>
    <submittedName>
        <fullName evidence="2">Uncharacterized protein</fullName>
    </submittedName>
</protein>
<organism evidence="2 3">
    <name type="scientific">Hamiltosporidium tvaerminnensis</name>
    <dbReference type="NCBI Taxonomy" id="1176355"/>
    <lineage>
        <taxon>Eukaryota</taxon>
        <taxon>Fungi</taxon>
        <taxon>Fungi incertae sedis</taxon>
        <taxon>Microsporidia</taxon>
        <taxon>Dubosqiidae</taxon>
        <taxon>Hamiltosporidium</taxon>
    </lineage>
</organism>
<accession>A0A4Q9LAB0</accession>
<dbReference type="Proteomes" id="UP000292362">
    <property type="component" value="Unassembled WGS sequence"/>
</dbReference>
<evidence type="ECO:0000256" key="1">
    <source>
        <dbReference type="SAM" id="MobiDB-lite"/>
    </source>
</evidence>
<evidence type="ECO:0000313" key="3">
    <source>
        <dbReference type="Proteomes" id="UP000292362"/>
    </source>
</evidence>
<proteinExistence type="predicted"/>
<dbReference type="EMBL" id="PITJ01000097">
    <property type="protein sequence ID" value="TBU04709.1"/>
    <property type="molecule type" value="Genomic_DNA"/>
</dbReference>